<reference evidence="2" key="2">
    <citation type="submission" date="2020-09" db="EMBL/GenBank/DDBJ databases">
        <authorList>
            <person name="Sun Q."/>
            <person name="Zhou Y."/>
        </authorList>
    </citation>
    <scope>NUCLEOTIDE SEQUENCE</scope>
    <source>
        <strain evidence="2">CGMCC 4.7201</strain>
    </source>
</reference>
<feature type="region of interest" description="Disordered" evidence="1">
    <location>
        <begin position="1"/>
        <end position="47"/>
    </location>
</feature>
<organism evidence="2 3">
    <name type="scientific">Wenjunlia tyrosinilytica</name>
    <dbReference type="NCBI Taxonomy" id="1544741"/>
    <lineage>
        <taxon>Bacteria</taxon>
        <taxon>Bacillati</taxon>
        <taxon>Actinomycetota</taxon>
        <taxon>Actinomycetes</taxon>
        <taxon>Kitasatosporales</taxon>
        <taxon>Streptomycetaceae</taxon>
        <taxon>Wenjunlia</taxon>
    </lineage>
</organism>
<feature type="compositionally biased region" description="Polar residues" evidence="1">
    <location>
        <begin position="16"/>
        <end position="27"/>
    </location>
</feature>
<reference evidence="2" key="1">
    <citation type="journal article" date="2014" name="Int. J. Syst. Evol. Microbiol.">
        <title>Complete genome sequence of Corynebacterium casei LMG S-19264T (=DSM 44701T), isolated from a smear-ripened cheese.</title>
        <authorList>
            <consortium name="US DOE Joint Genome Institute (JGI-PGF)"/>
            <person name="Walter F."/>
            <person name="Albersmeier A."/>
            <person name="Kalinowski J."/>
            <person name="Ruckert C."/>
        </authorList>
    </citation>
    <scope>NUCLEOTIDE SEQUENCE</scope>
    <source>
        <strain evidence="2">CGMCC 4.7201</strain>
    </source>
</reference>
<accession>A0A918E2E7</accession>
<comment type="caution">
    <text evidence="2">The sequence shown here is derived from an EMBL/GenBank/DDBJ whole genome shotgun (WGS) entry which is preliminary data.</text>
</comment>
<evidence type="ECO:0000313" key="2">
    <source>
        <dbReference type="EMBL" id="GGP00392.1"/>
    </source>
</evidence>
<protein>
    <submittedName>
        <fullName evidence="2">Uncharacterized protein</fullName>
    </submittedName>
</protein>
<name>A0A918E2E7_9ACTN</name>
<gene>
    <name evidence="2" type="ORF">GCM10012280_69050</name>
</gene>
<evidence type="ECO:0000256" key="1">
    <source>
        <dbReference type="SAM" id="MobiDB-lite"/>
    </source>
</evidence>
<dbReference type="EMBL" id="BMMS01000057">
    <property type="protein sequence ID" value="GGP00392.1"/>
    <property type="molecule type" value="Genomic_DNA"/>
</dbReference>
<keyword evidence="3" id="KW-1185">Reference proteome</keyword>
<sequence>MTAQQPILRMKRGQRRTPTLATATGGSDHSAEPKPVRNGPGSRAAAKTGYVPWCAGRLCGFPGRGRGEHGRIPP</sequence>
<proteinExistence type="predicted"/>
<evidence type="ECO:0000313" key="3">
    <source>
        <dbReference type="Proteomes" id="UP000641932"/>
    </source>
</evidence>
<dbReference type="Proteomes" id="UP000641932">
    <property type="component" value="Unassembled WGS sequence"/>
</dbReference>
<dbReference type="AlphaFoldDB" id="A0A918E2E7"/>